<keyword evidence="4 6" id="KW-0560">Oxidoreductase</keyword>
<name>A0ABP0GWC2_CLALP</name>
<comment type="pathway">
    <text evidence="2 7">Amino-acid degradation; 4-aminobutanoate degradation.</text>
</comment>
<dbReference type="PROSITE" id="PS00687">
    <property type="entry name" value="ALDEHYDE_DEHYDR_GLU"/>
    <property type="match status" value="1"/>
</dbReference>
<dbReference type="EC" id="1.2.1.24" evidence="7"/>
<comment type="similarity">
    <text evidence="3 6">Belongs to the aldehyde dehydrogenase family.</text>
</comment>
<keyword evidence="10" id="KW-1185">Reference proteome</keyword>
<dbReference type="InterPro" id="IPR015590">
    <property type="entry name" value="Aldehyde_DH_dom"/>
</dbReference>
<keyword evidence="7" id="KW-0520">NAD</keyword>
<gene>
    <name evidence="9" type="ORF">CVLEPA_LOCUS29229</name>
</gene>
<dbReference type="PANTHER" id="PTHR43353:SF5">
    <property type="entry name" value="SUCCINATE-SEMIALDEHYDE DEHYDROGENASE, MITOCHONDRIAL"/>
    <property type="match status" value="1"/>
</dbReference>
<evidence type="ECO:0000313" key="9">
    <source>
        <dbReference type="EMBL" id="CAK8696037.1"/>
    </source>
</evidence>
<feature type="active site" evidence="5">
    <location>
        <position position="309"/>
    </location>
</feature>
<evidence type="ECO:0000256" key="1">
    <source>
        <dbReference type="ARBA" id="ARBA00003743"/>
    </source>
</evidence>
<dbReference type="InterPro" id="IPR016160">
    <property type="entry name" value="Ald_DH_CS_CYS"/>
</dbReference>
<evidence type="ECO:0000256" key="3">
    <source>
        <dbReference type="ARBA" id="ARBA00009986"/>
    </source>
</evidence>
<proteinExistence type="inferred from homology"/>
<comment type="subunit">
    <text evidence="7">Homotetramer.</text>
</comment>
<organism evidence="9 10">
    <name type="scientific">Clavelina lepadiformis</name>
    <name type="common">Light-bulb sea squirt</name>
    <name type="synonym">Ascidia lepadiformis</name>
    <dbReference type="NCBI Taxonomy" id="159417"/>
    <lineage>
        <taxon>Eukaryota</taxon>
        <taxon>Metazoa</taxon>
        <taxon>Chordata</taxon>
        <taxon>Tunicata</taxon>
        <taxon>Ascidiacea</taxon>
        <taxon>Aplousobranchia</taxon>
        <taxon>Clavelinidae</taxon>
        <taxon>Clavelina</taxon>
    </lineage>
</organism>
<evidence type="ECO:0000256" key="4">
    <source>
        <dbReference type="ARBA" id="ARBA00023002"/>
    </source>
</evidence>
<comment type="catalytic activity">
    <reaction evidence="7">
        <text>succinate semialdehyde + NAD(+) + H2O = succinate + NADH + 2 H(+)</text>
        <dbReference type="Rhea" id="RHEA:13217"/>
        <dbReference type="ChEBI" id="CHEBI:15377"/>
        <dbReference type="ChEBI" id="CHEBI:15378"/>
        <dbReference type="ChEBI" id="CHEBI:30031"/>
        <dbReference type="ChEBI" id="CHEBI:57540"/>
        <dbReference type="ChEBI" id="CHEBI:57706"/>
        <dbReference type="ChEBI" id="CHEBI:57945"/>
        <dbReference type="EC" id="1.2.1.24"/>
    </reaction>
</comment>
<evidence type="ECO:0000256" key="2">
    <source>
        <dbReference type="ARBA" id="ARBA00005176"/>
    </source>
</evidence>
<protein>
    <recommendedName>
        <fullName evidence="7">Succinate-semialdehyde dehydrogenase</fullName>
        <ecNumber evidence="7">1.2.1.24</ecNumber>
    </recommendedName>
</protein>
<dbReference type="InterPro" id="IPR029510">
    <property type="entry name" value="Ald_DH_CS_GLU"/>
</dbReference>
<comment type="function">
    <text evidence="1">Catalyzes one step in the degradation of the inhibitory neurotransmitter gamma-aminobutyric acid (GABA).</text>
</comment>
<keyword evidence="7" id="KW-0496">Mitochondrion</keyword>
<dbReference type="EMBL" id="CAWYQH010000152">
    <property type="protein sequence ID" value="CAK8696037.1"/>
    <property type="molecule type" value="Genomic_DNA"/>
</dbReference>
<comment type="caution">
    <text evidence="9">The sequence shown here is derived from an EMBL/GenBank/DDBJ whole genome shotgun (WGS) entry which is preliminary data.</text>
</comment>
<evidence type="ECO:0000259" key="8">
    <source>
        <dbReference type="Pfam" id="PF00171"/>
    </source>
</evidence>
<reference evidence="9 10" key="1">
    <citation type="submission" date="2024-02" db="EMBL/GenBank/DDBJ databases">
        <authorList>
            <person name="Daric V."/>
            <person name="Darras S."/>
        </authorList>
    </citation>
    <scope>NUCLEOTIDE SEQUENCE [LARGE SCALE GENOMIC DNA]</scope>
</reference>
<accession>A0ABP0GWC2</accession>
<evidence type="ECO:0000313" key="10">
    <source>
        <dbReference type="Proteomes" id="UP001642483"/>
    </source>
</evidence>
<dbReference type="NCBIfam" id="TIGR01780">
    <property type="entry name" value="SSADH"/>
    <property type="match status" value="1"/>
</dbReference>
<evidence type="ECO:0000256" key="7">
    <source>
        <dbReference type="RuleBase" id="RU365091"/>
    </source>
</evidence>
<dbReference type="PANTHER" id="PTHR43353">
    <property type="entry name" value="SUCCINATE-SEMIALDEHYDE DEHYDROGENASE, MITOCHONDRIAL"/>
    <property type="match status" value="1"/>
</dbReference>
<sequence>MTIGHGFNKVCYITAQTLSVNTSRCSFYNPASFHVAVSMLKNLSGLVQHSRSYSVRNMEKFITDKYYVNGKWQSARATFPVLNPFNGENVGQAADCSRQDTENAVKCAKDAFKSWKNTCAKQRAAIFRRWYELMIENKHSLAQLITVENGKPLQESIGEVNYAASFLEWCAEESKRTYGITIPTTSQNKRMMTVKQPIGVAGMITPWNFPIAMITRKACAAIAAGCTVVLKPAEDTPFSAVAIAKLAEEAKLPDGVLNILPCSREKAPEVGEVISQHPDVMALSFTGSTATGKILLKQASGTVKKVAMELGGLAPFIVFNSADINKAVMNTMISKFRYMGQTCVCPNRIYVQEKIYDEYVQVLARAVKKDLKIGNPMDSGISFGPLINEKAILKVEDQVQDAIKKGGKLVMGGSRGEGGVYLPTIITDVNLDMKCCHEETFGPLAPIIKFETEEEVLAMANNTRSGLAGYFFSNDVAQCWRVAEQLEVGMVGINEGMVSTCEAPFGGVKESGLGRESSCYALDEFMEVKYMCWNV</sequence>
<dbReference type="Pfam" id="PF00171">
    <property type="entry name" value="Aldedh"/>
    <property type="match status" value="1"/>
</dbReference>
<dbReference type="Gene3D" id="3.40.605.10">
    <property type="entry name" value="Aldehyde Dehydrogenase, Chain A, domain 1"/>
    <property type="match status" value="1"/>
</dbReference>
<dbReference type="Gene3D" id="3.40.309.10">
    <property type="entry name" value="Aldehyde Dehydrogenase, Chain A, domain 2"/>
    <property type="match status" value="1"/>
</dbReference>
<evidence type="ECO:0000256" key="5">
    <source>
        <dbReference type="PROSITE-ProRule" id="PRU10007"/>
    </source>
</evidence>
<evidence type="ECO:0000256" key="6">
    <source>
        <dbReference type="RuleBase" id="RU003345"/>
    </source>
</evidence>
<comment type="subcellular location">
    <subcellularLocation>
        <location evidence="7">Mitochondrion</location>
    </subcellularLocation>
</comment>
<dbReference type="InterPro" id="IPR010102">
    <property type="entry name" value="Succ_semiAld_DH"/>
</dbReference>
<feature type="domain" description="Aldehyde dehydrogenase" evidence="8">
    <location>
        <begin position="74"/>
        <end position="530"/>
    </location>
</feature>
<dbReference type="InterPro" id="IPR016162">
    <property type="entry name" value="Ald_DH_N"/>
</dbReference>
<dbReference type="CDD" id="cd07103">
    <property type="entry name" value="ALDH_F5_SSADH_GabD"/>
    <property type="match status" value="1"/>
</dbReference>
<dbReference type="PROSITE" id="PS00070">
    <property type="entry name" value="ALDEHYDE_DEHYDR_CYS"/>
    <property type="match status" value="1"/>
</dbReference>
<dbReference type="InterPro" id="IPR016161">
    <property type="entry name" value="Ald_DH/histidinol_DH"/>
</dbReference>
<dbReference type="Proteomes" id="UP001642483">
    <property type="component" value="Unassembled WGS sequence"/>
</dbReference>
<dbReference type="SUPFAM" id="SSF53720">
    <property type="entry name" value="ALDH-like"/>
    <property type="match status" value="1"/>
</dbReference>
<dbReference type="InterPro" id="IPR016163">
    <property type="entry name" value="Ald_DH_C"/>
</dbReference>
<dbReference type="InterPro" id="IPR050740">
    <property type="entry name" value="Aldehyde_DH_Superfamily"/>
</dbReference>